<dbReference type="AlphaFoldDB" id="A0A947D1Z7"/>
<comment type="caution">
    <text evidence="1">The sequence shown here is derived from an EMBL/GenBank/DDBJ whole genome shotgun (WGS) entry which is preliminary data.</text>
</comment>
<dbReference type="EMBL" id="JAHHQF010000039">
    <property type="protein sequence ID" value="MBT9281388.1"/>
    <property type="molecule type" value="Genomic_DNA"/>
</dbReference>
<proteinExistence type="predicted"/>
<dbReference type="Proteomes" id="UP000748108">
    <property type="component" value="Unassembled WGS sequence"/>
</dbReference>
<name>A0A947D1Z7_HYDSH</name>
<accession>A0A947D1Z7</accession>
<sequence length="94" mass="10407">MEGAERLGEAERRRAEVPAGARKTKELGAWADGVWIRARKARPEDAGSLEIKLGVAYEGRNETGRLIRRRVVSGVMAPEDFWEEAVESGARRGT</sequence>
<evidence type="ECO:0000313" key="1">
    <source>
        <dbReference type="EMBL" id="MBT9281388.1"/>
    </source>
</evidence>
<reference evidence="1" key="1">
    <citation type="journal article" date="2021" name="Microbiology">
        <title>Metagenomic Analysis of the Microbial Community in the Underground Coal Fire Area (Kemerovo Region, Russia) Revealed Predominance of Thermophilic Members of the Phyla Deinococcus-thermus, Aquificae, and Firmicutes.</title>
        <authorList>
            <person name="Kadnikov V."/>
            <person name="Mardanov A.V."/>
            <person name="Beletsky A.V."/>
            <person name="Karnachuk O.V."/>
            <person name="Ravin N.V."/>
        </authorList>
    </citation>
    <scope>NUCLEOTIDE SEQUENCE</scope>
    <source>
        <strain evidence="1">RBS10-49</strain>
    </source>
</reference>
<protein>
    <submittedName>
        <fullName evidence="1">Uncharacterized protein</fullName>
    </submittedName>
</protein>
<organism evidence="1 2">
    <name type="scientific">Hydrogenibacillus schlegelii</name>
    <name type="common">Bacillus schlegelii</name>
    <dbReference type="NCBI Taxonomy" id="1484"/>
    <lineage>
        <taxon>Bacteria</taxon>
        <taxon>Bacillati</taxon>
        <taxon>Bacillota</taxon>
        <taxon>Bacilli</taxon>
        <taxon>Bacillales</taxon>
        <taxon>Bacillales Family X. Incertae Sedis</taxon>
        <taxon>Hydrogenibacillus</taxon>
    </lineage>
</organism>
<evidence type="ECO:0000313" key="2">
    <source>
        <dbReference type="Proteomes" id="UP000748108"/>
    </source>
</evidence>
<gene>
    <name evidence="1" type="ORF">KM312_01805</name>
</gene>